<dbReference type="AlphaFoldDB" id="A0A417Y615"/>
<proteinExistence type="predicted"/>
<dbReference type="InterPro" id="IPR005693">
    <property type="entry name" value="Mce"/>
</dbReference>
<feature type="domain" description="Mammalian cell entry C-terminal" evidence="4">
    <location>
        <begin position="129"/>
        <end position="347"/>
    </location>
</feature>
<feature type="compositionally biased region" description="Polar residues" evidence="1">
    <location>
        <begin position="371"/>
        <end position="380"/>
    </location>
</feature>
<keyword evidence="2" id="KW-1133">Transmembrane helix</keyword>
<evidence type="ECO:0000313" key="5">
    <source>
        <dbReference type="EMBL" id="RHW28138.1"/>
    </source>
</evidence>
<dbReference type="InterPro" id="IPR003399">
    <property type="entry name" value="Mce/MlaD"/>
</dbReference>
<sequence length="417" mass="43711">MTSSRATHARHHTQILGAIGLAVIVAVSAFLIATYQRAFADVVNVTVETDRGGLLLDTGARVRMSGVAVGEVRSTELTDDGRVRVSVAIEADKADSVPADVVASIRATTVFGAKFVDLRIPEGGSAADAIGDGEVIEASEVTVEVNDVFAHGLDVLKAVQPAKLNSTLTAASTALDGRGDRFGQFFTDWDRYLGALEPHLGALETDLAAAPGVLDTYADVAPQLIDTGDNFATTSETLTARQDQLHALLGGTVEAADAAAALLLALEQPLLAFNEQWLPVSGLGAEYAPAVGCIIESLNKHIHIFDKFFGNPAEDEHYFYAMTGFLPSAEPYTLAENRPKLVTGVGPACYREATAADPTVPHIDFDDGTAGTYSEASTGSPAGPADDPLQVYTDLVGDWFGTDVLSALLPALQGAEQ</sequence>
<protein>
    <submittedName>
        <fullName evidence="5">MCE family protein</fullName>
    </submittedName>
</protein>
<comment type="caution">
    <text evidence="5">The sequence shown here is derived from an EMBL/GenBank/DDBJ whole genome shotgun (WGS) entry which is preliminary data.</text>
</comment>
<feature type="region of interest" description="Disordered" evidence="1">
    <location>
        <begin position="364"/>
        <end position="386"/>
    </location>
</feature>
<dbReference type="NCBIfam" id="TIGR00996">
    <property type="entry name" value="Mtu_fam_mce"/>
    <property type="match status" value="1"/>
</dbReference>
<dbReference type="InterPro" id="IPR052336">
    <property type="entry name" value="MlaD_Phospholipid_Transporter"/>
</dbReference>
<feature type="transmembrane region" description="Helical" evidence="2">
    <location>
        <begin position="15"/>
        <end position="35"/>
    </location>
</feature>
<dbReference type="GO" id="GO:0051701">
    <property type="term" value="P:biological process involved in interaction with host"/>
    <property type="evidence" value="ECO:0007669"/>
    <property type="project" value="TreeGrafter"/>
</dbReference>
<dbReference type="RefSeq" id="WP_118922873.1">
    <property type="nucleotide sequence ID" value="NZ_QXGH01000010.1"/>
</dbReference>
<keyword evidence="6" id="KW-1185">Reference proteome</keyword>
<dbReference type="Pfam" id="PF11887">
    <property type="entry name" value="Mce4_CUP1"/>
    <property type="match status" value="1"/>
</dbReference>
<dbReference type="EMBL" id="QXGH01000010">
    <property type="protein sequence ID" value="RHW28138.1"/>
    <property type="molecule type" value="Genomic_DNA"/>
</dbReference>
<accession>A0A417Y615</accession>
<evidence type="ECO:0000313" key="6">
    <source>
        <dbReference type="Proteomes" id="UP000283644"/>
    </source>
</evidence>
<dbReference type="Pfam" id="PF02470">
    <property type="entry name" value="MlaD"/>
    <property type="match status" value="1"/>
</dbReference>
<reference evidence="5 6" key="1">
    <citation type="submission" date="2018-09" db="EMBL/GenBank/DDBJ databases">
        <title>Genome sequencing of Nocardioides immobilis CCTCC AB 2017083 for comparison to Nocardioides silvaticus.</title>
        <authorList>
            <person name="Li C."/>
            <person name="Wang G."/>
        </authorList>
    </citation>
    <scope>NUCLEOTIDE SEQUENCE [LARGE SCALE GENOMIC DNA]</scope>
    <source>
        <strain evidence="5 6">CCTCC AB 2017083</strain>
    </source>
</reference>
<evidence type="ECO:0000256" key="1">
    <source>
        <dbReference type="SAM" id="MobiDB-lite"/>
    </source>
</evidence>
<dbReference type="PANTHER" id="PTHR33371:SF19">
    <property type="entry name" value="MCE-FAMILY PROTEIN MCE4A"/>
    <property type="match status" value="1"/>
</dbReference>
<name>A0A417Y615_9ACTN</name>
<gene>
    <name evidence="5" type="ORF">D0Z08_03865</name>
</gene>
<evidence type="ECO:0000256" key="2">
    <source>
        <dbReference type="SAM" id="Phobius"/>
    </source>
</evidence>
<keyword evidence="2" id="KW-0812">Transmembrane</keyword>
<feature type="domain" description="Mce/MlaD" evidence="3">
    <location>
        <begin position="44"/>
        <end position="118"/>
    </location>
</feature>
<evidence type="ECO:0000259" key="3">
    <source>
        <dbReference type="Pfam" id="PF02470"/>
    </source>
</evidence>
<dbReference type="InterPro" id="IPR024516">
    <property type="entry name" value="Mce_C"/>
</dbReference>
<organism evidence="5 6">
    <name type="scientific">Nocardioides immobilis</name>
    <dbReference type="NCBI Taxonomy" id="2049295"/>
    <lineage>
        <taxon>Bacteria</taxon>
        <taxon>Bacillati</taxon>
        <taxon>Actinomycetota</taxon>
        <taxon>Actinomycetes</taxon>
        <taxon>Propionibacteriales</taxon>
        <taxon>Nocardioidaceae</taxon>
        <taxon>Nocardioides</taxon>
    </lineage>
</organism>
<evidence type="ECO:0000259" key="4">
    <source>
        <dbReference type="Pfam" id="PF11887"/>
    </source>
</evidence>
<dbReference type="Proteomes" id="UP000283644">
    <property type="component" value="Unassembled WGS sequence"/>
</dbReference>
<dbReference type="OrthoDB" id="3460188at2"/>
<dbReference type="PANTHER" id="PTHR33371">
    <property type="entry name" value="INTERMEMBRANE PHOSPHOLIPID TRANSPORT SYSTEM BINDING PROTEIN MLAD-RELATED"/>
    <property type="match status" value="1"/>
</dbReference>
<keyword evidence="2" id="KW-0472">Membrane</keyword>
<dbReference type="GO" id="GO:0005576">
    <property type="term" value="C:extracellular region"/>
    <property type="evidence" value="ECO:0007669"/>
    <property type="project" value="TreeGrafter"/>
</dbReference>